<dbReference type="SUPFAM" id="SSF48097">
    <property type="entry name" value="Regulator of G-protein signaling, RGS"/>
    <property type="match status" value="1"/>
</dbReference>
<evidence type="ECO:0000313" key="13">
    <source>
        <dbReference type="Proteomes" id="UP000290572"/>
    </source>
</evidence>
<keyword evidence="13" id="KW-1185">Reference proteome</keyword>
<dbReference type="Pfam" id="PF00615">
    <property type="entry name" value="RGS"/>
    <property type="match status" value="1"/>
</dbReference>
<feature type="domain" description="RGS" evidence="11">
    <location>
        <begin position="59"/>
        <end position="171"/>
    </location>
</feature>
<keyword evidence="5 6" id="KW-0067">ATP-binding</keyword>
<evidence type="ECO:0000256" key="5">
    <source>
        <dbReference type="ARBA" id="ARBA00022840"/>
    </source>
</evidence>
<feature type="coiled-coil region" evidence="7">
    <location>
        <begin position="302"/>
        <end position="329"/>
    </location>
</feature>
<evidence type="ECO:0000259" key="11">
    <source>
        <dbReference type="PROSITE" id="PS50132"/>
    </source>
</evidence>
<keyword evidence="9" id="KW-1133">Transmembrane helix</keyword>
<feature type="transmembrane region" description="Helical" evidence="9">
    <location>
        <begin position="431"/>
        <end position="456"/>
    </location>
</feature>
<evidence type="ECO:0000259" key="10">
    <source>
        <dbReference type="PROSITE" id="PS50011"/>
    </source>
</evidence>
<evidence type="ECO:0000256" key="2">
    <source>
        <dbReference type="ARBA" id="ARBA00022679"/>
    </source>
</evidence>
<dbReference type="InterPro" id="IPR000719">
    <property type="entry name" value="Prot_kinase_dom"/>
</dbReference>
<keyword evidence="4" id="KW-0418">Kinase</keyword>
<dbReference type="PROSITE" id="PS50011">
    <property type="entry name" value="PROTEIN_KINASE_DOM"/>
    <property type="match status" value="1"/>
</dbReference>
<keyword evidence="9" id="KW-0812">Transmembrane</keyword>
<gene>
    <name evidence="12" type="ORF">ROHU_030499</name>
</gene>
<dbReference type="SMART" id="SM00315">
    <property type="entry name" value="RGS"/>
    <property type="match status" value="1"/>
</dbReference>
<feature type="binding site" evidence="6">
    <location>
        <position position="219"/>
    </location>
    <ligand>
        <name>ATP</name>
        <dbReference type="ChEBI" id="CHEBI:30616"/>
    </ligand>
</feature>
<evidence type="ECO:0000256" key="7">
    <source>
        <dbReference type="SAM" id="Coils"/>
    </source>
</evidence>
<comment type="caution">
    <text evidence="12">The sequence shown here is derived from an EMBL/GenBank/DDBJ whole genome shotgun (WGS) entry which is preliminary data.</text>
</comment>
<dbReference type="InterPro" id="IPR017441">
    <property type="entry name" value="Protein_kinase_ATP_BS"/>
</dbReference>
<feature type="region of interest" description="Disordered" evidence="8">
    <location>
        <begin position="540"/>
        <end position="580"/>
    </location>
</feature>
<dbReference type="Proteomes" id="UP000290572">
    <property type="component" value="Unassembled WGS sequence"/>
</dbReference>
<dbReference type="PROSITE" id="PS50132">
    <property type="entry name" value="RGS"/>
    <property type="match status" value="1"/>
</dbReference>
<dbReference type="STRING" id="84645.A0A498LQI2"/>
<evidence type="ECO:0000256" key="8">
    <source>
        <dbReference type="SAM" id="MobiDB-lite"/>
    </source>
</evidence>
<dbReference type="Pfam" id="PF00069">
    <property type="entry name" value="Pkinase"/>
    <property type="match status" value="1"/>
</dbReference>
<dbReference type="PANTHER" id="PTHR24355">
    <property type="entry name" value="G PROTEIN-COUPLED RECEPTOR KINASE/RIBOSOMAL PROTEIN S6 KINASE"/>
    <property type="match status" value="1"/>
</dbReference>
<dbReference type="Gene3D" id="3.30.200.20">
    <property type="entry name" value="Phosphorylase Kinase, domain 1"/>
    <property type="match status" value="1"/>
</dbReference>
<dbReference type="InterPro" id="IPR016137">
    <property type="entry name" value="RGS"/>
</dbReference>
<keyword evidence="1" id="KW-0723">Serine/threonine-protein kinase</keyword>
<dbReference type="AlphaFoldDB" id="A0A498LQI2"/>
<evidence type="ECO:0000313" key="12">
    <source>
        <dbReference type="EMBL" id="RXN10659.1"/>
    </source>
</evidence>
<dbReference type="GO" id="GO:0009966">
    <property type="term" value="P:regulation of signal transduction"/>
    <property type="evidence" value="ECO:0007669"/>
    <property type="project" value="TreeGrafter"/>
</dbReference>
<proteinExistence type="predicted"/>
<keyword evidence="9" id="KW-0472">Membrane</keyword>
<keyword evidence="7" id="KW-0175">Coiled coil</keyword>
<dbReference type="PROSITE" id="PS00107">
    <property type="entry name" value="PROTEIN_KINASE_ATP"/>
    <property type="match status" value="1"/>
</dbReference>
<evidence type="ECO:0000256" key="3">
    <source>
        <dbReference type="ARBA" id="ARBA00022741"/>
    </source>
</evidence>
<name>A0A498LQI2_LABRO</name>
<accession>A0A498LQI2</accession>
<dbReference type="EMBL" id="QBIY01013186">
    <property type="protein sequence ID" value="RXN10659.1"/>
    <property type="molecule type" value="Genomic_DNA"/>
</dbReference>
<dbReference type="GO" id="GO:0004703">
    <property type="term" value="F:G protein-coupled receptor kinase activity"/>
    <property type="evidence" value="ECO:0007669"/>
    <property type="project" value="TreeGrafter"/>
</dbReference>
<feature type="domain" description="Protein kinase" evidence="10">
    <location>
        <begin position="56"/>
        <end position="368"/>
    </location>
</feature>
<dbReference type="InterPro" id="IPR036305">
    <property type="entry name" value="RGS_sf"/>
</dbReference>
<dbReference type="Gene3D" id="1.10.167.10">
    <property type="entry name" value="Regulator of G-protein Signalling 4, domain 2"/>
    <property type="match status" value="2"/>
</dbReference>
<protein>
    <submittedName>
        <fullName evidence="12">Proline-rich 7-like isoform X1</fullName>
    </submittedName>
</protein>
<dbReference type="InterPro" id="IPR011009">
    <property type="entry name" value="Kinase-like_dom_sf"/>
</dbReference>
<dbReference type="GO" id="GO:0005524">
    <property type="term" value="F:ATP binding"/>
    <property type="evidence" value="ECO:0007669"/>
    <property type="project" value="UniProtKB-UniRule"/>
</dbReference>
<dbReference type="SMART" id="SM00220">
    <property type="entry name" value="S_TKc"/>
    <property type="match status" value="1"/>
</dbReference>
<evidence type="ECO:0000256" key="6">
    <source>
        <dbReference type="PROSITE-ProRule" id="PRU10141"/>
    </source>
</evidence>
<reference evidence="12 13" key="1">
    <citation type="submission" date="2018-03" db="EMBL/GenBank/DDBJ databases">
        <title>Draft genome sequence of Rohu Carp (Labeo rohita).</title>
        <authorList>
            <person name="Das P."/>
            <person name="Kushwaha B."/>
            <person name="Joshi C.G."/>
            <person name="Kumar D."/>
            <person name="Nagpure N.S."/>
            <person name="Sahoo L."/>
            <person name="Das S.P."/>
            <person name="Bit A."/>
            <person name="Patnaik S."/>
            <person name="Meher P.K."/>
            <person name="Jayasankar P."/>
            <person name="Koringa P.G."/>
            <person name="Patel N.V."/>
            <person name="Hinsu A.T."/>
            <person name="Kumar R."/>
            <person name="Pandey M."/>
            <person name="Agarwal S."/>
            <person name="Srivastava S."/>
            <person name="Singh M."/>
            <person name="Iquebal M.A."/>
            <person name="Jaiswal S."/>
            <person name="Angadi U.B."/>
            <person name="Kumar N."/>
            <person name="Raza M."/>
            <person name="Shah T.M."/>
            <person name="Rai A."/>
            <person name="Jena J.K."/>
        </authorList>
    </citation>
    <scope>NUCLEOTIDE SEQUENCE [LARGE SCALE GENOMIC DNA]</scope>
    <source>
        <strain evidence="12">DASCIFA01</strain>
        <tissue evidence="12">Testis</tissue>
    </source>
</reference>
<dbReference type="FunFam" id="1.10.167.10:FF:000009">
    <property type="entry name" value="G protein-coupled receptor kinase"/>
    <property type="match status" value="1"/>
</dbReference>
<dbReference type="Gene3D" id="6.10.250.2260">
    <property type="match status" value="1"/>
</dbReference>
<feature type="compositionally biased region" description="Basic and acidic residues" evidence="8">
    <location>
        <begin position="567"/>
        <end position="576"/>
    </location>
</feature>
<dbReference type="PANTHER" id="PTHR24355:SF15">
    <property type="entry name" value="G PROTEIN-COUPLED RECEPTOR KINASE 6"/>
    <property type="match status" value="1"/>
</dbReference>
<dbReference type="SUPFAM" id="SSF56112">
    <property type="entry name" value="Protein kinase-like (PK-like)"/>
    <property type="match status" value="1"/>
</dbReference>
<dbReference type="GO" id="GO:0005737">
    <property type="term" value="C:cytoplasm"/>
    <property type="evidence" value="ECO:0007669"/>
    <property type="project" value="TreeGrafter"/>
</dbReference>
<dbReference type="InterPro" id="IPR044926">
    <property type="entry name" value="RGS_subdomain_2"/>
</dbReference>
<keyword evidence="3 6" id="KW-0547">Nucleotide-binding</keyword>
<evidence type="ECO:0000256" key="9">
    <source>
        <dbReference type="SAM" id="Phobius"/>
    </source>
</evidence>
<keyword evidence="2" id="KW-0808">Transferase</keyword>
<evidence type="ECO:0000256" key="1">
    <source>
        <dbReference type="ARBA" id="ARBA00022527"/>
    </source>
</evidence>
<sequence length="668" mass="76775">MELENIVANTVLLKAREGGGGNRKGKSKKWKQMLQFPHISLCEELRQTIEKDYNSLCERQPIGRLLFRQFCDTRPELRRCVKFLDAVAEYEVTPDEKRKECGQELLDKYLNPKSDDYVPEVTEEMVTKCAERLQQEACKELFMECTKLIHDFLSMAPFADYLDSMYYSRFLQWKWLERQPVTKNTFRQYRVLGKGGFGEVRATGKMYACKKLEKKRIKKRKGESMALNEKQILEKVNSHIRISDLGLAVHVPEGQTIKGRVGTVGYMAPEVVKNERYTFSPDWWALGCLLYEMIEGQSPFQQRKKKIKREEVERLVKEVEEEYSSKFSEDARSLCKMPQAIYCKDVLDIEQFSTVKGVELEPKDDSFYSKVSTGSVPIPWQNEMIETECFKELNILNFDGTVPPDLDWRGQPSPPPKQGLLQRLFGRQGTYTFLACFAGFWLIWALIVMLCCFCSFAQRKLKRRREERLREQCMRALEMESLECTGGGYPPREPPQFCPPIQMMSPQLPVTHTLPQANWTVPEADTDVFGKPPCYEEAVLMEDPPPPYSEVLADPRGGTYTKPSSRSSREHQESETSKMAPVTVFPERGYSSLIRLPSARRWDSLGHLLSTMDLNHNNLPVEPQASAIATMPREGRTHTDLGLRGLRGLDQHYGLPTAFPLLGRSTAV</sequence>
<organism evidence="12 13">
    <name type="scientific">Labeo rohita</name>
    <name type="common">Indian major carp</name>
    <name type="synonym">Cyprinus rohita</name>
    <dbReference type="NCBI Taxonomy" id="84645"/>
    <lineage>
        <taxon>Eukaryota</taxon>
        <taxon>Metazoa</taxon>
        <taxon>Chordata</taxon>
        <taxon>Craniata</taxon>
        <taxon>Vertebrata</taxon>
        <taxon>Euteleostomi</taxon>
        <taxon>Actinopterygii</taxon>
        <taxon>Neopterygii</taxon>
        <taxon>Teleostei</taxon>
        <taxon>Ostariophysi</taxon>
        <taxon>Cypriniformes</taxon>
        <taxon>Cyprinidae</taxon>
        <taxon>Labeoninae</taxon>
        <taxon>Labeonini</taxon>
        <taxon>Labeo</taxon>
    </lineage>
</organism>
<evidence type="ECO:0000256" key="4">
    <source>
        <dbReference type="ARBA" id="ARBA00022777"/>
    </source>
</evidence>